<reference evidence="1 2" key="1">
    <citation type="submission" date="2020-05" db="EMBL/GenBank/DDBJ databases">
        <title>Identification and distribution of gene clusters putatively required for synthesis of sphingolipid metabolism inhibitors in phylogenetically diverse species of the filamentous fungus Fusarium.</title>
        <authorList>
            <person name="Kim H.-S."/>
            <person name="Busman M."/>
            <person name="Brown D.W."/>
            <person name="Divon H."/>
            <person name="Uhlig S."/>
            <person name="Proctor R.H."/>
        </authorList>
    </citation>
    <scope>NUCLEOTIDE SEQUENCE [LARGE SCALE GENOMIC DNA]</scope>
    <source>
        <strain evidence="1 2">NRRL 66235</strain>
    </source>
</reference>
<dbReference type="InterPro" id="IPR036770">
    <property type="entry name" value="Ankyrin_rpt-contain_sf"/>
</dbReference>
<dbReference type="SUPFAM" id="SSF48403">
    <property type="entry name" value="Ankyrin repeat"/>
    <property type="match status" value="1"/>
</dbReference>
<gene>
    <name evidence="1" type="ORF">FMUND_221</name>
</gene>
<keyword evidence="2" id="KW-1185">Reference proteome</keyword>
<organism evidence="1 2">
    <name type="scientific">Fusarium mundagurra</name>
    <dbReference type="NCBI Taxonomy" id="1567541"/>
    <lineage>
        <taxon>Eukaryota</taxon>
        <taxon>Fungi</taxon>
        <taxon>Dikarya</taxon>
        <taxon>Ascomycota</taxon>
        <taxon>Pezizomycotina</taxon>
        <taxon>Sordariomycetes</taxon>
        <taxon>Hypocreomycetidae</taxon>
        <taxon>Hypocreales</taxon>
        <taxon>Nectriaceae</taxon>
        <taxon>Fusarium</taxon>
        <taxon>Fusarium fujikuroi species complex</taxon>
    </lineage>
</organism>
<proteinExistence type="predicted"/>
<accession>A0A8H6DRP3</accession>
<protein>
    <recommendedName>
        <fullName evidence="3">Ankyrin repeat protein</fullName>
    </recommendedName>
</protein>
<name>A0A8H6DRP3_9HYPO</name>
<comment type="caution">
    <text evidence="1">The sequence shown here is derived from an EMBL/GenBank/DDBJ whole genome shotgun (WGS) entry which is preliminary data.</text>
</comment>
<sequence length="192" mass="22292">MIPSDSFNDEGFIRSSDRIMITENVSLLCYAAFQKQYDIIKSLTQVCDRGDWRFRKELDKALFFALCAEDRRMAQTLLKDYEADPGRKHTSCGLHGAARRGFHDVIQLYIQKHEACPDTKDETSLTPVMYAMMLEAPRDWETIWFLFELGADPTILIEGWTYAQWAIEMKKPDLAPRLDEAARRARGDETNW</sequence>
<evidence type="ECO:0008006" key="3">
    <source>
        <dbReference type="Google" id="ProtNLM"/>
    </source>
</evidence>
<dbReference type="Gene3D" id="1.25.40.20">
    <property type="entry name" value="Ankyrin repeat-containing domain"/>
    <property type="match status" value="1"/>
</dbReference>
<evidence type="ECO:0000313" key="2">
    <source>
        <dbReference type="Proteomes" id="UP000544331"/>
    </source>
</evidence>
<evidence type="ECO:0000313" key="1">
    <source>
        <dbReference type="EMBL" id="KAF5725127.1"/>
    </source>
</evidence>
<dbReference type="OrthoDB" id="341259at2759"/>
<dbReference type="AlphaFoldDB" id="A0A8H6DRP3"/>
<dbReference type="Proteomes" id="UP000544331">
    <property type="component" value="Unassembled WGS sequence"/>
</dbReference>
<dbReference type="EMBL" id="JAAOAN010000016">
    <property type="protein sequence ID" value="KAF5725127.1"/>
    <property type="molecule type" value="Genomic_DNA"/>
</dbReference>